<evidence type="ECO:0008006" key="3">
    <source>
        <dbReference type="Google" id="ProtNLM"/>
    </source>
</evidence>
<gene>
    <name evidence="1" type="ORF">EII10_08250</name>
</gene>
<comment type="caution">
    <text evidence="1">The sequence shown here is derived from an EMBL/GenBank/DDBJ whole genome shotgun (WGS) entry which is preliminary data.</text>
</comment>
<evidence type="ECO:0000313" key="1">
    <source>
        <dbReference type="EMBL" id="RRD29067.1"/>
    </source>
</evidence>
<sequence length="316" mass="34630">MTSTKTANAVDHLLDQPVIQAIAAAGGAAYLDEIPHSAQDLRILKAAAELDLLSQTAPSFFQLPGTDRRTVNARRFRGHVTCVSAARLYGYPTRELPVRTHLALQHNHGIRSTRSRPTAPVRIHRESRITPAMVEGIPTVAPTEAVARTLMCPDVEGIDALAVLDSALNQRHVTIPDLEELLQGQWASRARRLITQADPHARSILETMARTYVVQAGFRVRTGVIIDGVGELDILVEELLDLETDGFAFHSTPEQMRHDHEHDQRLIARGIIPLRLAYEHVMSGREYVVSAVRGALASFQRMGLAPCTSSGPPAPP</sequence>
<dbReference type="OrthoDB" id="2594539at2"/>
<dbReference type="RefSeq" id="WP_124934026.1">
    <property type="nucleotide sequence ID" value="NZ_RQZC01000012.1"/>
</dbReference>
<dbReference type="AlphaFoldDB" id="A0A3P1V5V2"/>
<evidence type="ECO:0000313" key="2">
    <source>
        <dbReference type="Proteomes" id="UP000271272"/>
    </source>
</evidence>
<protein>
    <recommendedName>
        <fullName evidence="3">DUF559 domain-containing protein</fullName>
    </recommendedName>
</protein>
<dbReference type="Proteomes" id="UP000271272">
    <property type="component" value="Unassembled WGS sequence"/>
</dbReference>
<dbReference type="EMBL" id="RQZC01000012">
    <property type="protein sequence ID" value="RRD29067.1"/>
    <property type="molecule type" value="Genomic_DNA"/>
</dbReference>
<accession>A0A3P1V5V2</accession>
<name>A0A3P1V5V2_9ACTO</name>
<organism evidence="1 2">
    <name type="scientific">Actinomyces bowdenii</name>
    <dbReference type="NCBI Taxonomy" id="131109"/>
    <lineage>
        <taxon>Bacteria</taxon>
        <taxon>Bacillati</taxon>
        <taxon>Actinomycetota</taxon>
        <taxon>Actinomycetes</taxon>
        <taxon>Actinomycetales</taxon>
        <taxon>Actinomycetaceae</taxon>
        <taxon>Actinomyces</taxon>
    </lineage>
</organism>
<reference evidence="1 2" key="1">
    <citation type="submission" date="2018-11" db="EMBL/GenBank/DDBJ databases">
        <title>Genomes From Bacteria Associated with the Canine Oral Cavity: a Test Case for Automated Genome-Based Taxonomic Assignment.</title>
        <authorList>
            <person name="Coil D.A."/>
            <person name="Jospin G."/>
            <person name="Darling A.E."/>
            <person name="Wallis C."/>
            <person name="Davis I.J."/>
            <person name="Harris S."/>
            <person name="Eisen J.A."/>
            <person name="Holcombe L.J."/>
            <person name="O'Flynn C."/>
        </authorList>
    </citation>
    <scope>NUCLEOTIDE SEQUENCE [LARGE SCALE GENOMIC DNA]</scope>
    <source>
        <strain evidence="1 2">OH5050</strain>
    </source>
</reference>
<keyword evidence="2" id="KW-1185">Reference proteome</keyword>
<dbReference type="Gene3D" id="3.40.960.10">
    <property type="entry name" value="VSR Endonuclease"/>
    <property type="match status" value="1"/>
</dbReference>
<proteinExistence type="predicted"/>